<dbReference type="Pfam" id="PF20182">
    <property type="entry name" value="DUF6545"/>
    <property type="match status" value="1"/>
</dbReference>
<sequence length="358" mass="39104">MDSLFYYLTALILWTGLVLKVPALRRHRHDHALRALCAVVLLAGISFTLSAPASVTTVNRLAGVPNIAAPLVYASVTAFSAACLIVIIYWRGGDPDRVGRIVRSWMIAYATVIACLWVLFALGDAPVERRVDLDTYYANTPYIGEMITLYLLAHLVAAITTTTLCWRWSRQVTGWTHKALVLLVLGWLCNAVFGVVKLAAVMGRWTGHHWDSLSSNFAPGVAAIAAALVTAGYALPLIGPRIETIALYTRLGPLFRLLVDPADRQQWVPLAWRSIGNTHLRLVHRQTGIRDGITRLGPHLDDRVREDACKRALSSGVSLPQAQAIGTAAMVAVAARAGAPDPRLPDASLPRSTRIWRT</sequence>
<gene>
    <name evidence="3" type="ORF">SAV14893_095770</name>
</gene>
<evidence type="ECO:0000313" key="4">
    <source>
        <dbReference type="Proteomes" id="UP000302139"/>
    </source>
</evidence>
<evidence type="ECO:0000259" key="2">
    <source>
        <dbReference type="Pfam" id="PF20182"/>
    </source>
</evidence>
<dbReference type="AlphaFoldDB" id="A0A4D4MEF4"/>
<dbReference type="Proteomes" id="UP000302139">
    <property type="component" value="Unassembled WGS sequence"/>
</dbReference>
<feature type="transmembrane region" description="Helical" evidence="1">
    <location>
        <begin position="217"/>
        <end position="238"/>
    </location>
</feature>
<feature type="transmembrane region" description="Helical" evidence="1">
    <location>
        <begin position="6"/>
        <end position="23"/>
    </location>
</feature>
<feature type="transmembrane region" description="Helical" evidence="1">
    <location>
        <begin position="67"/>
        <end position="90"/>
    </location>
</feature>
<proteinExistence type="predicted"/>
<keyword evidence="1" id="KW-0812">Transmembrane</keyword>
<feature type="domain" description="DUF6545" evidence="2">
    <location>
        <begin position="248"/>
        <end position="342"/>
    </location>
</feature>
<accession>A0A4D4MEF4</accession>
<feature type="transmembrane region" description="Helical" evidence="1">
    <location>
        <begin position="142"/>
        <end position="168"/>
    </location>
</feature>
<dbReference type="NCBIfam" id="NF042915">
    <property type="entry name" value="MAB_1171c_fam"/>
    <property type="match status" value="1"/>
</dbReference>
<protein>
    <recommendedName>
        <fullName evidence="2">DUF6545 domain-containing protein</fullName>
    </recommendedName>
</protein>
<feature type="transmembrane region" description="Helical" evidence="1">
    <location>
        <begin position="102"/>
        <end position="122"/>
    </location>
</feature>
<dbReference type="InterPro" id="IPR050039">
    <property type="entry name" value="MAB_1171c-like"/>
</dbReference>
<comment type="caution">
    <text evidence="3">The sequence shown here is derived from an EMBL/GenBank/DDBJ whole genome shotgun (WGS) entry which is preliminary data.</text>
</comment>
<keyword evidence="1" id="KW-1133">Transmembrane helix</keyword>
<dbReference type="EMBL" id="BJHX01000004">
    <property type="protein sequence ID" value="GDY70184.1"/>
    <property type="molecule type" value="Genomic_DNA"/>
</dbReference>
<reference evidence="3 4" key="1">
    <citation type="submission" date="2019-04" db="EMBL/GenBank/DDBJ databases">
        <title>Draft genome sequences of Streptomyces avermitilis NBRC 14893.</title>
        <authorList>
            <person name="Komaki H."/>
            <person name="Tamura T."/>
            <person name="Hosoyama A."/>
        </authorList>
    </citation>
    <scope>NUCLEOTIDE SEQUENCE [LARGE SCALE GENOMIC DNA]</scope>
    <source>
        <strain evidence="3 4">NBRC 14893</strain>
    </source>
</reference>
<organism evidence="3 4">
    <name type="scientific">Streptomyces avermitilis</name>
    <dbReference type="NCBI Taxonomy" id="33903"/>
    <lineage>
        <taxon>Bacteria</taxon>
        <taxon>Bacillati</taxon>
        <taxon>Actinomycetota</taxon>
        <taxon>Actinomycetes</taxon>
        <taxon>Kitasatosporales</taxon>
        <taxon>Streptomycetaceae</taxon>
        <taxon>Streptomyces</taxon>
    </lineage>
</organism>
<evidence type="ECO:0000256" key="1">
    <source>
        <dbReference type="SAM" id="Phobius"/>
    </source>
</evidence>
<evidence type="ECO:0000313" key="3">
    <source>
        <dbReference type="EMBL" id="GDY70184.1"/>
    </source>
</evidence>
<dbReference type="InterPro" id="IPR046675">
    <property type="entry name" value="DUF6545"/>
</dbReference>
<feature type="transmembrane region" description="Helical" evidence="1">
    <location>
        <begin position="180"/>
        <end position="205"/>
    </location>
</feature>
<feature type="transmembrane region" description="Helical" evidence="1">
    <location>
        <begin position="35"/>
        <end position="55"/>
    </location>
</feature>
<keyword evidence="1" id="KW-0472">Membrane</keyword>
<name>A0A4D4MEF4_STRAX</name>